<evidence type="ECO:0000313" key="3">
    <source>
        <dbReference type="Proteomes" id="UP000000442"/>
    </source>
</evidence>
<reference evidence="2 3" key="1">
    <citation type="journal article" date="2009" name="Environ. Microbiol.">
        <title>Genome sequence of Desulfobacterium autotrophicum HRM2, a marine sulfate reducer oxidizing organic carbon completely to carbon dioxide.</title>
        <authorList>
            <person name="Strittmatter A.W."/>
            <person name="Liesegang H."/>
            <person name="Rabus R."/>
            <person name="Decker I."/>
            <person name="Amann J."/>
            <person name="Andres S."/>
            <person name="Henne A."/>
            <person name="Fricke W.F."/>
            <person name="Martinez-Arias R."/>
            <person name="Bartels D."/>
            <person name="Goesmann A."/>
            <person name="Krause L."/>
            <person name="Puehler A."/>
            <person name="Klenk H.P."/>
            <person name="Richter M."/>
            <person name="Schuler M."/>
            <person name="Gloeckner F.O."/>
            <person name="Meyerdierks A."/>
            <person name="Gottschalk G."/>
            <person name="Amann R."/>
        </authorList>
    </citation>
    <scope>NUCLEOTIDE SEQUENCE [LARGE SCALE GENOMIC DNA]</scope>
    <source>
        <strain evidence="3">ATCC 43914 / DSM 3382 / HRM2</strain>
    </source>
</reference>
<evidence type="ECO:0000256" key="1">
    <source>
        <dbReference type="SAM" id="SignalP"/>
    </source>
</evidence>
<dbReference type="HOGENOM" id="CLU_841247_0_0_7"/>
<accession>C0QLW9</accession>
<feature type="chain" id="PRO_5002902454" description="DUF3187 family protein" evidence="1">
    <location>
        <begin position="18"/>
        <end position="331"/>
    </location>
</feature>
<dbReference type="Proteomes" id="UP000000442">
    <property type="component" value="Chromosome"/>
</dbReference>
<dbReference type="Pfam" id="PF11383">
    <property type="entry name" value="DUF3187"/>
    <property type="match status" value="1"/>
</dbReference>
<evidence type="ECO:0008006" key="4">
    <source>
        <dbReference type="Google" id="ProtNLM"/>
    </source>
</evidence>
<dbReference type="InterPro" id="IPR021523">
    <property type="entry name" value="DUF3187"/>
</dbReference>
<name>C0QLW9_DESAH</name>
<dbReference type="RefSeq" id="WP_015903064.1">
    <property type="nucleotide sequence ID" value="NC_012108.1"/>
</dbReference>
<dbReference type="EMBL" id="CP001087">
    <property type="protein sequence ID" value="ACN14275.1"/>
    <property type="molecule type" value="Genomic_DNA"/>
</dbReference>
<keyword evidence="3" id="KW-1185">Reference proteome</keyword>
<dbReference type="KEGG" id="dat:HRM2_11630"/>
<organism evidence="2 3">
    <name type="scientific">Desulforapulum autotrophicum (strain ATCC 43914 / DSM 3382 / VKM B-1955 / HRM2)</name>
    <name type="common">Desulfobacterium autotrophicum</name>
    <dbReference type="NCBI Taxonomy" id="177437"/>
    <lineage>
        <taxon>Bacteria</taxon>
        <taxon>Pseudomonadati</taxon>
        <taxon>Thermodesulfobacteriota</taxon>
        <taxon>Desulfobacteria</taxon>
        <taxon>Desulfobacterales</taxon>
        <taxon>Desulfobacteraceae</taxon>
        <taxon>Desulforapulum</taxon>
    </lineage>
</organism>
<dbReference type="AlphaFoldDB" id="C0QLW9"/>
<dbReference type="eggNOG" id="ENOG5033K0J">
    <property type="taxonomic scope" value="Bacteria"/>
</dbReference>
<sequence length="331" mass="37021">MKKSIILLICLTTTVCAAENSTDRNYGMGILNISSQSIAQSFRLTLPLVIPGDIKSGYQAITQATWTNIWAQEKSYLLDYEMFSTTLGFSYGFNQNLGVAIMVDSHTYFGGKMDGFIQGFHDLLNIDQNGRADYAHGRAVITRFDPATGAQTHQYSAHDLNNSGLNLLVNYTFNHSNPHMPGINLYGVARYPLQTAELIHPQKGMDLGIGLGLSKKWQKDFYTYGVLGYTLYKDQKDRENRPIELKDQQFTGLFAMAYTLSENLALLAQYLYSTPVIEKIHGLDKASHEIHLGAKFRVGKKSVMDISIIENIITMDNSPDFGIHMGLNFGF</sequence>
<feature type="signal peptide" evidence="1">
    <location>
        <begin position="1"/>
        <end position="17"/>
    </location>
</feature>
<gene>
    <name evidence="2" type="ordered locus">HRM2_11630</name>
</gene>
<keyword evidence="1" id="KW-0732">Signal</keyword>
<protein>
    <recommendedName>
        <fullName evidence="4">DUF3187 family protein</fullName>
    </recommendedName>
</protein>
<dbReference type="OrthoDB" id="5421604at2"/>
<proteinExistence type="predicted"/>
<evidence type="ECO:0000313" key="2">
    <source>
        <dbReference type="EMBL" id="ACN14275.1"/>
    </source>
</evidence>